<dbReference type="Proteomes" id="UP000031419">
    <property type="component" value="Unassembled WGS sequence"/>
</dbReference>
<keyword evidence="2" id="KW-1185">Reference proteome</keyword>
<evidence type="ECO:0000313" key="2">
    <source>
        <dbReference type="Proteomes" id="UP000031419"/>
    </source>
</evidence>
<comment type="caution">
    <text evidence="1">The sequence shown here is derived from an EMBL/GenBank/DDBJ whole genome shotgun (WGS) entry which is preliminary data.</text>
</comment>
<sequence>MFDNARNVFGQMADHLQAMAEAMTNFYNRLLTYVNHCYATIISCTGGILATIKEALIGIAEPIADAIAKFVEDSNDVITEMNMTIYQYNAAGQDIKQSIADLKVPETIPSSSVDPGGWKVRAR</sequence>
<gene>
    <name evidence="1" type="ORF">GU90_04735</name>
</gene>
<dbReference type="AlphaFoldDB" id="A0A073B1A9"/>
<proteinExistence type="predicted"/>
<evidence type="ECO:0000313" key="1">
    <source>
        <dbReference type="EMBL" id="KEI45410.1"/>
    </source>
</evidence>
<protein>
    <submittedName>
        <fullName evidence="1">Uncharacterized protein</fullName>
    </submittedName>
</protein>
<dbReference type="EMBL" id="JNVU01000013">
    <property type="protein sequence ID" value="KEI45410.1"/>
    <property type="molecule type" value="Genomic_DNA"/>
</dbReference>
<accession>A0A073B1A9</accession>
<name>A0A073B1A9_9PSEU</name>
<organism evidence="1 2">
    <name type="scientific">Saccharopolyspora rectivirgula</name>
    <dbReference type="NCBI Taxonomy" id="28042"/>
    <lineage>
        <taxon>Bacteria</taxon>
        <taxon>Bacillati</taxon>
        <taxon>Actinomycetota</taxon>
        <taxon>Actinomycetes</taxon>
        <taxon>Pseudonocardiales</taxon>
        <taxon>Pseudonocardiaceae</taxon>
        <taxon>Saccharopolyspora</taxon>
    </lineage>
</organism>
<reference evidence="1 2" key="1">
    <citation type="submission" date="2014-06" db="EMBL/GenBank/DDBJ databases">
        <title>Saccharopolyspora rectivirgula DSM-43113 Genome sequencing.</title>
        <authorList>
            <person name="Barrera C."/>
            <person name="Millon L."/>
            <person name="Rognon B."/>
            <person name="Zaugg C."/>
            <person name="Monod M."/>
        </authorList>
    </citation>
    <scope>NUCLEOTIDE SEQUENCE [LARGE SCALE GENOMIC DNA]</scope>
    <source>
        <strain evidence="1 2">DSM 43113</strain>
    </source>
</reference>